<keyword evidence="2" id="KW-1185">Reference proteome</keyword>
<accession>A0ABT5QBY9</accession>
<protein>
    <submittedName>
        <fullName evidence="1">Uncharacterized protein</fullName>
    </submittedName>
</protein>
<evidence type="ECO:0000313" key="2">
    <source>
        <dbReference type="Proteomes" id="UP001217610"/>
    </source>
</evidence>
<proteinExistence type="predicted"/>
<gene>
    <name evidence="1" type="ORF">M5G25_25710</name>
</gene>
<organism evidence="1 2">
    <name type="scientific">Pseudomonas idahonensis</name>
    <dbReference type="NCBI Taxonomy" id="2942628"/>
    <lineage>
        <taxon>Bacteria</taxon>
        <taxon>Pseudomonadati</taxon>
        <taxon>Pseudomonadota</taxon>
        <taxon>Gammaproteobacteria</taxon>
        <taxon>Pseudomonadales</taxon>
        <taxon>Pseudomonadaceae</taxon>
        <taxon>Pseudomonas</taxon>
    </lineage>
</organism>
<name>A0ABT5QBY9_9PSED</name>
<dbReference type="EMBL" id="JAMDGR010000023">
    <property type="protein sequence ID" value="MDD1151678.1"/>
    <property type="molecule type" value="Genomic_DNA"/>
</dbReference>
<sequence>MNKDELAFKKLYTIRSHIQSRKVKSTSIEVKILGFFSRFYLSILLNEEIIKRKDCDEIVLEVSSSDGVHYKVDISDSLGSVFFEKDKIIQEFELVEVLEKCPKLLTEAIGASTNSN</sequence>
<reference evidence="1 2" key="1">
    <citation type="submission" date="2022-05" db="EMBL/GenBank/DDBJ databases">
        <title>Novel Pseudomonas spp. Isolated from a Rainbow Trout Aquaculture Facility.</title>
        <authorList>
            <person name="Testerman T."/>
            <person name="Graf J."/>
        </authorList>
    </citation>
    <scope>NUCLEOTIDE SEQUENCE [LARGE SCALE GENOMIC DNA]</scope>
    <source>
        <strain evidence="1 2">ID357</strain>
    </source>
</reference>
<comment type="caution">
    <text evidence="1">The sequence shown here is derived from an EMBL/GenBank/DDBJ whole genome shotgun (WGS) entry which is preliminary data.</text>
</comment>
<dbReference type="RefSeq" id="WP_273924136.1">
    <property type="nucleotide sequence ID" value="NZ_JAMDGR010000023.1"/>
</dbReference>
<evidence type="ECO:0000313" key="1">
    <source>
        <dbReference type="EMBL" id="MDD1151678.1"/>
    </source>
</evidence>
<dbReference type="Proteomes" id="UP001217610">
    <property type="component" value="Unassembled WGS sequence"/>
</dbReference>